<keyword evidence="8" id="KW-1185">Reference proteome</keyword>
<dbReference type="AlphaFoldDB" id="A0A507B3Z6"/>
<comment type="subcellular location">
    <subcellularLocation>
        <location evidence="1">Membrane</location>
    </subcellularLocation>
</comment>
<accession>A0A507B3Z6</accession>
<dbReference type="Proteomes" id="UP000319257">
    <property type="component" value="Unassembled WGS sequence"/>
</dbReference>
<reference evidence="7 8" key="1">
    <citation type="submission" date="2019-06" db="EMBL/GenBank/DDBJ databases">
        <title>Draft genome sequence of the filamentous fungus Phialemoniopsis curvata isolated from diesel fuel.</title>
        <authorList>
            <person name="Varaljay V.A."/>
            <person name="Lyon W.J."/>
            <person name="Crouch A.L."/>
            <person name="Drake C.E."/>
            <person name="Hollomon J.M."/>
            <person name="Nadeau L.J."/>
            <person name="Nunn H.S."/>
            <person name="Stevenson B.S."/>
            <person name="Bojanowski C.L."/>
            <person name="Crookes-Goodson W.J."/>
        </authorList>
    </citation>
    <scope>NUCLEOTIDE SEQUENCE [LARGE SCALE GENOMIC DNA]</scope>
    <source>
        <strain evidence="7 8">D216</strain>
    </source>
</reference>
<dbReference type="Pfam" id="PF13664">
    <property type="entry name" value="DUF4149"/>
    <property type="match status" value="1"/>
</dbReference>
<gene>
    <name evidence="7" type="ORF">E0L32_007174</name>
</gene>
<feature type="transmembrane region" description="Helical" evidence="5">
    <location>
        <begin position="15"/>
        <end position="35"/>
    </location>
</feature>
<evidence type="ECO:0000259" key="6">
    <source>
        <dbReference type="Pfam" id="PF13664"/>
    </source>
</evidence>
<evidence type="ECO:0000313" key="8">
    <source>
        <dbReference type="Proteomes" id="UP000319257"/>
    </source>
</evidence>
<dbReference type="OrthoDB" id="1641132at2759"/>
<dbReference type="InParanoid" id="A0A507B3Z6"/>
<feature type="transmembrane region" description="Helical" evidence="5">
    <location>
        <begin position="161"/>
        <end position="180"/>
    </location>
</feature>
<keyword evidence="4 5" id="KW-0472">Membrane</keyword>
<organism evidence="7 8">
    <name type="scientific">Thyridium curvatum</name>
    <dbReference type="NCBI Taxonomy" id="1093900"/>
    <lineage>
        <taxon>Eukaryota</taxon>
        <taxon>Fungi</taxon>
        <taxon>Dikarya</taxon>
        <taxon>Ascomycota</taxon>
        <taxon>Pezizomycotina</taxon>
        <taxon>Sordariomycetes</taxon>
        <taxon>Sordariomycetidae</taxon>
        <taxon>Thyridiales</taxon>
        <taxon>Thyridiaceae</taxon>
        <taxon>Thyridium</taxon>
    </lineage>
</organism>
<evidence type="ECO:0000256" key="5">
    <source>
        <dbReference type="SAM" id="Phobius"/>
    </source>
</evidence>
<keyword evidence="2 5" id="KW-0812">Transmembrane</keyword>
<evidence type="ECO:0000256" key="4">
    <source>
        <dbReference type="ARBA" id="ARBA00023136"/>
    </source>
</evidence>
<feature type="domain" description="TMEM205-like" evidence="6">
    <location>
        <begin position="17"/>
        <end position="126"/>
    </location>
</feature>
<dbReference type="InterPro" id="IPR025423">
    <property type="entry name" value="TMEM205-like"/>
</dbReference>
<evidence type="ECO:0000256" key="1">
    <source>
        <dbReference type="ARBA" id="ARBA00004370"/>
    </source>
</evidence>
<evidence type="ECO:0000256" key="3">
    <source>
        <dbReference type="ARBA" id="ARBA00022989"/>
    </source>
</evidence>
<dbReference type="RefSeq" id="XP_030993770.1">
    <property type="nucleotide sequence ID" value="XM_031141888.1"/>
</dbReference>
<dbReference type="PANTHER" id="PTHR23241">
    <property type="entry name" value="LATE EMBRYOGENESIS ABUNDANT PLANTS LEA-RELATED"/>
    <property type="match status" value="1"/>
</dbReference>
<evidence type="ECO:0000313" key="7">
    <source>
        <dbReference type="EMBL" id="TPX12059.1"/>
    </source>
</evidence>
<comment type="caution">
    <text evidence="7">The sequence shown here is derived from an EMBL/GenBank/DDBJ whole genome shotgun (WGS) entry which is preliminary data.</text>
</comment>
<dbReference type="GO" id="GO:0016020">
    <property type="term" value="C:membrane"/>
    <property type="evidence" value="ECO:0007669"/>
    <property type="project" value="UniProtKB-SubCell"/>
</dbReference>
<dbReference type="FunCoup" id="A0A507B3Z6">
    <property type="interactions" value="70"/>
</dbReference>
<sequence>MPESSILLSPAPYHIISYGTLLGTTFFHSFVNGFVQFRVLTRPQFSAVQTKIFPIYFSMQSVIPAILILTFPGTSRTLGNLTGVAGVLDPSNRWSALAPLATMLGTGLVNLLVLLPATQRVMAARRDQEKKDGKKSWDPPPHSQEMAALNKNFGKLHGISSLLNLSNFIAALIYGVTLSARLL</sequence>
<dbReference type="GeneID" id="41974621"/>
<keyword evidence="3 5" id="KW-1133">Transmembrane helix</keyword>
<feature type="transmembrane region" description="Helical" evidence="5">
    <location>
        <begin position="94"/>
        <end position="115"/>
    </location>
</feature>
<proteinExistence type="predicted"/>
<dbReference type="PANTHER" id="PTHR23241:SF106">
    <property type="entry name" value="DUF4149 DOMAIN-CONTAINING PROTEIN"/>
    <property type="match status" value="1"/>
</dbReference>
<protein>
    <recommendedName>
        <fullName evidence="6">TMEM205-like domain-containing protein</fullName>
    </recommendedName>
</protein>
<feature type="transmembrane region" description="Helical" evidence="5">
    <location>
        <begin position="55"/>
        <end position="74"/>
    </location>
</feature>
<dbReference type="InterPro" id="IPR053009">
    <property type="entry name" value="Xanthocillin_Biosynth-Assoc"/>
</dbReference>
<dbReference type="EMBL" id="SKBQ01000043">
    <property type="protein sequence ID" value="TPX12059.1"/>
    <property type="molecule type" value="Genomic_DNA"/>
</dbReference>
<evidence type="ECO:0000256" key="2">
    <source>
        <dbReference type="ARBA" id="ARBA00022692"/>
    </source>
</evidence>
<name>A0A507B3Z6_9PEZI</name>